<proteinExistence type="predicted"/>
<reference evidence="1 2" key="1">
    <citation type="submission" date="2021-05" db="EMBL/GenBank/DDBJ databases">
        <title>Genome Assembly of Synthetic Allotetraploid Brassica napus Reveals Homoeologous Exchanges between Subgenomes.</title>
        <authorList>
            <person name="Davis J.T."/>
        </authorList>
    </citation>
    <scope>NUCLEOTIDE SEQUENCE [LARGE SCALE GENOMIC DNA]</scope>
    <source>
        <strain evidence="2">cv. Da-Ae</strain>
        <tissue evidence="1">Seedling</tissue>
    </source>
</reference>
<dbReference type="Pfam" id="PF04720">
    <property type="entry name" value="PDDEXK_6"/>
    <property type="match status" value="3"/>
</dbReference>
<dbReference type="PANTHER" id="PTHR31579">
    <property type="entry name" value="OS03G0796600 PROTEIN"/>
    <property type="match status" value="1"/>
</dbReference>
<dbReference type="InterPro" id="IPR006502">
    <property type="entry name" value="PDDEXK-like"/>
</dbReference>
<sequence>MGSLGEEDLEQLVIDYMESPMIASDELEKPSGVLMSLQDVLGAKGEKEKEIEEKIKSFIRRRKLSYKGDDEKKDVMKRIVSKLRSDGYDAFISRTSWDSSFDRLEGCRVFRCTRKYEFIDVMVASDRDGDDVNKLRRVIIDLDFKSQFELVKQTRCYKDVTEMLPTIFVASEVRLKRVVSLVCNEMKKSMKEEGMSRPPWRNKRYMQAKWLSENRLRVSGSKKGSWSLFDDGQGGEDAGTTSRGGIVTMGSLGEEDLEKLVIDYIESSIIVPGHMEKSSTALVTLQEILGSKGEKEKEMEEKVKSFIRRRKLSYEGDDEKRDVMKRIVSKFRSDGYNASIYRTSWDSSFDRRKGCSRMFRCTRKYEYIEVMVASEQDGDDGSKERLIIDLDFKSQFELVKQTEGYKDVTQMLPTVFVATEERLKIVVSLVCGEMKESMKKEGILGKEDLDKLVLDYIEPPVTVQPVTVPPATVPNHMEKSSTALVTLQEILRTKGEKEKEMEEKRDVMKKIVSKLRSDGYNDVSIYRTSWDSSFDRREGCSRMFKCKRKYEYIEVMVATGRGGDDRSKMKRLIIDLDFKSQFELAKQTEVYKDVTQMLPTVFVATEERLKRVVSLVSGEMTESMKKEGMSRPPWRTTRYMLAKWLPEKRVSSSKKGSWSMFDDDGGEAVETTSGIGFKTTCGFQLS</sequence>
<keyword evidence="2" id="KW-1185">Reference proteome</keyword>
<dbReference type="Proteomes" id="UP000824890">
    <property type="component" value="Unassembled WGS sequence"/>
</dbReference>
<dbReference type="NCBIfam" id="TIGR01615">
    <property type="entry name" value="A_thal_3542"/>
    <property type="match status" value="3"/>
</dbReference>
<gene>
    <name evidence="1" type="ORF">HID58_027967</name>
</gene>
<dbReference type="EMBL" id="JAGKQM010000007">
    <property type="protein sequence ID" value="KAH0920307.1"/>
    <property type="molecule type" value="Genomic_DNA"/>
</dbReference>
<organism evidence="1 2">
    <name type="scientific">Brassica napus</name>
    <name type="common">Rape</name>
    <dbReference type="NCBI Taxonomy" id="3708"/>
    <lineage>
        <taxon>Eukaryota</taxon>
        <taxon>Viridiplantae</taxon>
        <taxon>Streptophyta</taxon>
        <taxon>Embryophyta</taxon>
        <taxon>Tracheophyta</taxon>
        <taxon>Spermatophyta</taxon>
        <taxon>Magnoliopsida</taxon>
        <taxon>eudicotyledons</taxon>
        <taxon>Gunneridae</taxon>
        <taxon>Pentapetalae</taxon>
        <taxon>rosids</taxon>
        <taxon>malvids</taxon>
        <taxon>Brassicales</taxon>
        <taxon>Brassicaceae</taxon>
        <taxon>Brassiceae</taxon>
        <taxon>Brassica</taxon>
    </lineage>
</organism>
<comment type="caution">
    <text evidence="1">The sequence shown here is derived from an EMBL/GenBank/DDBJ whole genome shotgun (WGS) entry which is preliminary data.</text>
</comment>
<dbReference type="PANTHER" id="PTHR31579:SF34">
    <property type="entry name" value="T14N5.3 PROTEIN"/>
    <property type="match status" value="1"/>
</dbReference>
<evidence type="ECO:0000313" key="2">
    <source>
        <dbReference type="Proteomes" id="UP000824890"/>
    </source>
</evidence>
<protein>
    <submittedName>
        <fullName evidence="1">Uncharacterized protein</fullName>
    </submittedName>
</protein>
<accession>A0ABQ8CT95</accession>
<name>A0ABQ8CT95_BRANA</name>
<evidence type="ECO:0000313" key="1">
    <source>
        <dbReference type="EMBL" id="KAH0920307.1"/>
    </source>
</evidence>